<proteinExistence type="predicted"/>
<dbReference type="AlphaFoldDB" id="A0A6M3IUM7"/>
<protein>
    <submittedName>
        <fullName evidence="1">Uncharacterized protein</fullName>
    </submittedName>
</protein>
<gene>
    <name evidence="2" type="ORF">MM415A02510_0003</name>
    <name evidence="1" type="ORF">MM415B00972_0003</name>
</gene>
<sequence length="68" mass="7939">MNKHRIQFDVSDDVLNQLKQWKEEGEYSSYGEVFKKALGLYKLAVEENSKGGQILLVNKKKEKRLIIL</sequence>
<evidence type="ECO:0000313" key="1">
    <source>
        <dbReference type="EMBL" id="QJA61206.1"/>
    </source>
</evidence>
<accession>A0A6M3IUM7</accession>
<dbReference type="EMBL" id="MT141434">
    <property type="protein sequence ID" value="QJA61206.1"/>
    <property type="molecule type" value="Genomic_DNA"/>
</dbReference>
<reference evidence="1" key="1">
    <citation type="submission" date="2020-03" db="EMBL/GenBank/DDBJ databases">
        <title>The deep terrestrial virosphere.</title>
        <authorList>
            <person name="Holmfeldt K."/>
            <person name="Nilsson E."/>
            <person name="Simone D."/>
            <person name="Lopez-Fernandez M."/>
            <person name="Wu X."/>
            <person name="de Brujin I."/>
            <person name="Lundin D."/>
            <person name="Andersson A."/>
            <person name="Bertilsson S."/>
            <person name="Dopson M."/>
        </authorList>
    </citation>
    <scope>NUCLEOTIDE SEQUENCE</scope>
    <source>
        <strain evidence="2">MM415A02510</strain>
        <strain evidence="1">MM415B00972</strain>
    </source>
</reference>
<evidence type="ECO:0000313" key="2">
    <source>
        <dbReference type="EMBL" id="QJA73047.1"/>
    </source>
</evidence>
<name>A0A6M3IUM7_9ZZZZ</name>
<dbReference type="EMBL" id="MT141998">
    <property type="protein sequence ID" value="QJA73047.1"/>
    <property type="molecule type" value="Genomic_DNA"/>
</dbReference>
<organism evidence="1">
    <name type="scientific">viral metagenome</name>
    <dbReference type="NCBI Taxonomy" id="1070528"/>
    <lineage>
        <taxon>unclassified sequences</taxon>
        <taxon>metagenomes</taxon>
        <taxon>organismal metagenomes</taxon>
    </lineage>
</organism>